<feature type="transmembrane region" description="Helical" evidence="9">
    <location>
        <begin position="409"/>
        <end position="429"/>
    </location>
</feature>
<evidence type="ECO:0000256" key="2">
    <source>
        <dbReference type="ARBA" id="ARBA00022475"/>
    </source>
</evidence>
<dbReference type="NCBIfam" id="TIGR01695">
    <property type="entry name" value="murJ_mviN"/>
    <property type="match status" value="1"/>
</dbReference>
<organism evidence="10 11">
    <name type="scientific">Flaviflexus equikiangi</name>
    <dbReference type="NCBI Taxonomy" id="2758573"/>
    <lineage>
        <taxon>Bacteria</taxon>
        <taxon>Bacillati</taxon>
        <taxon>Actinomycetota</taxon>
        <taxon>Actinomycetes</taxon>
        <taxon>Actinomycetales</taxon>
        <taxon>Actinomycetaceae</taxon>
        <taxon>Flaviflexus</taxon>
    </lineage>
</organism>
<feature type="region of interest" description="Disordered" evidence="8">
    <location>
        <begin position="921"/>
        <end position="955"/>
    </location>
</feature>
<feature type="transmembrane region" description="Helical" evidence="9">
    <location>
        <begin position="21"/>
        <end position="41"/>
    </location>
</feature>
<evidence type="ECO:0000256" key="6">
    <source>
        <dbReference type="ARBA" id="ARBA00022989"/>
    </source>
</evidence>
<comment type="subcellular location">
    <subcellularLocation>
        <location evidence="1">Cell membrane</location>
        <topology evidence="1">Multi-pass membrane protein</topology>
    </subcellularLocation>
</comment>
<dbReference type="InterPro" id="IPR011009">
    <property type="entry name" value="Kinase-like_dom_sf"/>
</dbReference>
<feature type="transmembrane region" description="Helical" evidence="9">
    <location>
        <begin position="160"/>
        <end position="182"/>
    </location>
</feature>
<reference evidence="11" key="1">
    <citation type="submission" date="2021-02" db="EMBL/GenBank/DDBJ databases">
        <title>Leucobacter sp. CX169.</title>
        <authorList>
            <person name="Cheng Y."/>
        </authorList>
    </citation>
    <scope>NUCLEOTIDE SEQUENCE [LARGE SCALE GENOMIC DNA]</scope>
    <source>
        <strain evidence="11">JY899</strain>
    </source>
</reference>
<keyword evidence="4" id="KW-0133">Cell shape</keyword>
<feature type="region of interest" description="Disordered" evidence="8">
    <location>
        <begin position="974"/>
        <end position="994"/>
    </location>
</feature>
<dbReference type="Pfam" id="PF03023">
    <property type="entry name" value="MurJ"/>
    <property type="match status" value="1"/>
</dbReference>
<evidence type="ECO:0000256" key="8">
    <source>
        <dbReference type="SAM" id="MobiDB-lite"/>
    </source>
</evidence>
<feature type="compositionally biased region" description="Low complexity" evidence="8">
    <location>
        <begin position="932"/>
        <end position="943"/>
    </location>
</feature>
<dbReference type="InterPro" id="IPR051050">
    <property type="entry name" value="Lipid_II_flippase_MurJ/MviN"/>
</dbReference>
<feature type="transmembrane region" description="Helical" evidence="9">
    <location>
        <begin position="471"/>
        <end position="496"/>
    </location>
</feature>
<evidence type="ECO:0000313" key="10">
    <source>
        <dbReference type="EMBL" id="MBM9432168.1"/>
    </source>
</evidence>
<feature type="compositionally biased region" description="Acidic residues" evidence="8">
    <location>
        <begin position="944"/>
        <end position="955"/>
    </location>
</feature>
<dbReference type="InterPro" id="IPR008979">
    <property type="entry name" value="Galactose-bd-like_sf"/>
</dbReference>
<sequence length="1108" mass="116976">MASGIARNSAVMFAGTLASRALGLVRSPLLFGIVVGLNYPAGNAFDIANKLPTLIYMLVAGGVVNAVLVPAIVRVSKRHDDGGAAYINKMVTLGVLVLGAITAILTFAAPLLVSLFASGLSGEWYQLAVAFAYWCVPQVFFYGMYTLLGQILNAKENFGPYMWAPVLNNVVAIGGMLAMLAMYGAVSLETALDSSVWDATRIAVLGGSATAGIVAQAAILLIPLYRMGVRLSPDFKFRDAGLRSVAESGSWVLASMAVGMIPTLLISNVASVASQRASDMDALDALGIPGNAAYTTAYGLYSLPTSLVVVSIVTAIFTRMAHKAGEGDMAGVREDTSRALRIVAVFTFLSTALIVVLAVPAIRVISPGSSWQEVSSISWVLLTMSLGLVGVGSFTVLQRVYYALEDAKGLFLIQIPFFALHSVLTLSTVLLPAQWIVAGVGLSMAITNTVTCLAALLHLKPRLGGIDGRVLVVSFLRLGLAAALAGITGFVTLRFFGPLSEPFSPANGIVRIAVVSIVMTVVYLAVMRIAGSPELEYLVRPLTAVLRRLRGQAAPASTTLKTNESIPTNGVIVSLNLVSGRRLRDRYELVASMGSTEGRDVWQGVDTVLGVDVRLIFIPADGPTHDATVDAARRGVLVDDVRLIKLLSIFDMPGASVIVTELPSGATLADHIAHGPVPEDQARAIVGETAGAIDAGARRGVRHLTLREELVHIDENGSVLVDGLGIDAAFDGHLPSEMEGRELDRRDVENLAVLLGALILGESAPLDDRTGFLHRAAEKCTDEDVAALLSQVSAGEGPRTTSDMIRALAPWGHIELDSIAASTPDEHTQAFDAITDPFGGPEPVSTAEHATPPPAVWPKRSDELLLDTDVSDAPWSGLQGGEDDREPASRRVNASAILLAVIALLVIVIGALALNYLTSGTDPVTLEDETTSVEGETPGGTETTPDESAEPTEDAIDYPEPTIQSVTLLNPQAANLDPSTVDSQDNPGSVSNVFDGNPATSWSSWWYSDPAFWMKDGIGLEITLAEETEITEVVLNVDGKGGLVQWRDTVNAAPNSGQIIAEGAMSAETLLTASEPVVGQTIILWFEDLPTANSDGLYRIDISEITVR</sequence>
<dbReference type="SUPFAM" id="SSF56112">
    <property type="entry name" value="Protein kinase-like (PK-like)"/>
    <property type="match status" value="1"/>
</dbReference>
<dbReference type="Gene3D" id="1.10.510.10">
    <property type="entry name" value="Transferase(Phosphotransferase) domain 1"/>
    <property type="match status" value="1"/>
</dbReference>
<gene>
    <name evidence="10" type="primary">murJ</name>
    <name evidence="10" type="ORF">JVW63_00355</name>
</gene>
<feature type="transmembrane region" description="Helical" evidence="9">
    <location>
        <begin position="124"/>
        <end position="148"/>
    </location>
</feature>
<dbReference type="PRINTS" id="PR01806">
    <property type="entry name" value="VIRFACTRMVIN"/>
</dbReference>
<feature type="transmembrane region" description="Helical" evidence="9">
    <location>
        <begin position="93"/>
        <end position="118"/>
    </location>
</feature>
<dbReference type="CDD" id="cd13123">
    <property type="entry name" value="MATE_MurJ_like"/>
    <property type="match status" value="1"/>
</dbReference>
<name>A0ABS2TCW4_9ACTO</name>
<keyword evidence="5" id="KW-0573">Peptidoglycan synthesis</keyword>
<dbReference type="PANTHER" id="PTHR47019">
    <property type="entry name" value="LIPID II FLIPPASE MURJ"/>
    <property type="match status" value="1"/>
</dbReference>
<keyword evidence="3 9" id="KW-0812">Transmembrane</keyword>
<dbReference type="PANTHER" id="PTHR47019:SF1">
    <property type="entry name" value="LIPID II FLIPPASE MURJ"/>
    <property type="match status" value="1"/>
</dbReference>
<evidence type="ECO:0000256" key="1">
    <source>
        <dbReference type="ARBA" id="ARBA00004651"/>
    </source>
</evidence>
<feature type="transmembrane region" description="Helical" evidence="9">
    <location>
        <begin position="202"/>
        <end position="225"/>
    </location>
</feature>
<evidence type="ECO:0000313" key="11">
    <source>
        <dbReference type="Proteomes" id="UP000705983"/>
    </source>
</evidence>
<dbReference type="EMBL" id="JAFFJS010000001">
    <property type="protein sequence ID" value="MBM9432168.1"/>
    <property type="molecule type" value="Genomic_DNA"/>
</dbReference>
<feature type="transmembrane region" description="Helical" evidence="9">
    <location>
        <begin position="339"/>
        <end position="365"/>
    </location>
</feature>
<evidence type="ECO:0000256" key="5">
    <source>
        <dbReference type="ARBA" id="ARBA00022984"/>
    </source>
</evidence>
<comment type="caution">
    <text evidence="10">The sequence shown here is derived from an EMBL/GenBank/DDBJ whole genome shotgun (WGS) entry which is preliminary data.</text>
</comment>
<keyword evidence="7 9" id="KW-0472">Membrane</keyword>
<accession>A0ABS2TCW4</accession>
<feature type="transmembrane region" description="Helical" evidence="9">
    <location>
        <begin position="896"/>
        <end position="917"/>
    </location>
</feature>
<keyword evidence="11" id="KW-1185">Reference proteome</keyword>
<feature type="transmembrane region" description="Helical" evidence="9">
    <location>
        <begin position="435"/>
        <end position="459"/>
    </location>
</feature>
<evidence type="ECO:0000256" key="3">
    <source>
        <dbReference type="ARBA" id="ARBA00022692"/>
    </source>
</evidence>
<dbReference type="Gene3D" id="3.30.200.20">
    <property type="entry name" value="Phosphorylase Kinase, domain 1"/>
    <property type="match status" value="1"/>
</dbReference>
<evidence type="ECO:0000256" key="7">
    <source>
        <dbReference type="ARBA" id="ARBA00023136"/>
    </source>
</evidence>
<protein>
    <submittedName>
        <fullName evidence="10">Murein biosynthesis integral membrane protein MurJ</fullName>
    </submittedName>
</protein>
<proteinExistence type="predicted"/>
<keyword evidence="2" id="KW-1003">Cell membrane</keyword>
<dbReference type="InterPro" id="IPR004268">
    <property type="entry name" value="MurJ"/>
</dbReference>
<feature type="transmembrane region" description="Helical" evidence="9">
    <location>
        <begin position="245"/>
        <end position="266"/>
    </location>
</feature>
<dbReference type="SUPFAM" id="SSF49785">
    <property type="entry name" value="Galactose-binding domain-like"/>
    <property type="match status" value="1"/>
</dbReference>
<feature type="transmembrane region" description="Helical" evidence="9">
    <location>
        <begin position="298"/>
        <end position="318"/>
    </location>
</feature>
<feature type="transmembrane region" description="Helical" evidence="9">
    <location>
        <begin position="53"/>
        <end position="73"/>
    </location>
</feature>
<evidence type="ECO:0000256" key="4">
    <source>
        <dbReference type="ARBA" id="ARBA00022960"/>
    </source>
</evidence>
<feature type="transmembrane region" description="Helical" evidence="9">
    <location>
        <begin position="377"/>
        <end position="397"/>
    </location>
</feature>
<dbReference type="Gene3D" id="2.60.120.260">
    <property type="entry name" value="Galactose-binding domain-like"/>
    <property type="match status" value="1"/>
</dbReference>
<dbReference type="RefSeq" id="WP_187995818.1">
    <property type="nucleotide sequence ID" value="NZ_JACEXG010000001.1"/>
</dbReference>
<dbReference type="Proteomes" id="UP000705983">
    <property type="component" value="Unassembled WGS sequence"/>
</dbReference>
<evidence type="ECO:0000256" key="9">
    <source>
        <dbReference type="SAM" id="Phobius"/>
    </source>
</evidence>
<feature type="transmembrane region" description="Helical" evidence="9">
    <location>
        <begin position="508"/>
        <end position="526"/>
    </location>
</feature>
<keyword evidence="6 9" id="KW-1133">Transmembrane helix</keyword>
<feature type="region of interest" description="Disordered" evidence="8">
    <location>
        <begin position="831"/>
        <end position="859"/>
    </location>
</feature>